<dbReference type="EMBL" id="JBCEZU010000023">
    <property type="protein sequence ID" value="KAK9538798.1"/>
    <property type="molecule type" value="Genomic_DNA"/>
</dbReference>
<sequence length="90" mass="9555">MPGGVEGGRGGVAFLKSNLCIQPPSALLQGPPDGAPSRTICVSCVPEPCLTEKFSVCKDPGFLQKREFDRPEAECISSHISCNFIIPPKP</sequence>
<dbReference type="AlphaFoldDB" id="A0AAW1FVY3"/>
<proteinExistence type="predicted"/>
<gene>
    <name evidence="1" type="ORF">VZT92_003947</name>
</gene>
<organism evidence="1 2">
    <name type="scientific">Zoarces viviparus</name>
    <name type="common">Viviparous eelpout</name>
    <name type="synonym">Blennius viviparus</name>
    <dbReference type="NCBI Taxonomy" id="48416"/>
    <lineage>
        <taxon>Eukaryota</taxon>
        <taxon>Metazoa</taxon>
        <taxon>Chordata</taxon>
        <taxon>Craniata</taxon>
        <taxon>Vertebrata</taxon>
        <taxon>Euteleostomi</taxon>
        <taxon>Actinopterygii</taxon>
        <taxon>Neopterygii</taxon>
        <taxon>Teleostei</taxon>
        <taxon>Neoteleostei</taxon>
        <taxon>Acanthomorphata</taxon>
        <taxon>Eupercaria</taxon>
        <taxon>Perciformes</taxon>
        <taxon>Cottioidei</taxon>
        <taxon>Zoarcales</taxon>
        <taxon>Zoarcidae</taxon>
        <taxon>Zoarcinae</taxon>
        <taxon>Zoarces</taxon>
    </lineage>
</organism>
<dbReference type="Proteomes" id="UP001488805">
    <property type="component" value="Unassembled WGS sequence"/>
</dbReference>
<reference evidence="1 2" key="1">
    <citation type="journal article" date="2024" name="Genome Biol. Evol.">
        <title>Chromosome-level genome assembly of the viviparous eelpout Zoarces viviparus.</title>
        <authorList>
            <person name="Fuhrmann N."/>
            <person name="Brasseur M.V."/>
            <person name="Bakowski C.E."/>
            <person name="Podsiadlowski L."/>
            <person name="Prost S."/>
            <person name="Krehenwinkel H."/>
            <person name="Mayer C."/>
        </authorList>
    </citation>
    <scope>NUCLEOTIDE SEQUENCE [LARGE SCALE GENOMIC DNA]</scope>
    <source>
        <strain evidence="1">NO-MEL_2022_Ind0_liver</strain>
    </source>
</reference>
<accession>A0AAW1FVY3</accession>
<keyword evidence="2" id="KW-1185">Reference proteome</keyword>
<protein>
    <submittedName>
        <fullName evidence="1">Uncharacterized protein</fullName>
    </submittedName>
</protein>
<evidence type="ECO:0000313" key="2">
    <source>
        <dbReference type="Proteomes" id="UP001488805"/>
    </source>
</evidence>
<evidence type="ECO:0000313" key="1">
    <source>
        <dbReference type="EMBL" id="KAK9538798.1"/>
    </source>
</evidence>
<name>A0AAW1FVY3_ZOAVI</name>
<comment type="caution">
    <text evidence="1">The sequence shown here is derived from an EMBL/GenBank/DDBJ whole genome shotgun (WGS) entry which is preliminary data.</text>
</comment>